<dbReference type="Gene3D" id="2.130.10.10">
    <property type="entry name" value="YVTN repeat-like/Quinoprotein amine dehydrogenase"/>
    <property type="match status" value="1"/>
</dbReference>
<dbReference type="SUPFAM" id="SSF50998">
    <property type="entry name" value="Quinoprotein alcohol dehydrogenase-like"/>
    <property type="match status" value="1"/>
</dbReference>
<name>A0ABQ3XQ41_9ACTN</name>
<sequence>MRLLVLTLAFVLSAAVPAAAPAAAVHAAVPDRAVTDTARTAPTFNGTVHAVAYLGTTVYVGGSFTRAHWGGRNWPRERLAAFDSRTGALLSWAPTADGTVRALAAAPGAVYVAGDFHRIAGKRRDSLARLNPNGNPLTPFRHFLAGTPYALAIGNGRLYLGGKFSVVSGRRQSNLAAFDLATGRLDPRWRPVADDRVQTLAAVGGRVFVGGAFRGIGGDRTAARLAAVDAGSGALDRTFRPAVSAEVNDIAVDGSGVYAATGGQGGRAVAFRLDGRPRWQRVFDGDTTAITLAGGIAYVGGHFDRVCRTARNGPHGSCLDGSVPRVKLAAITTAGSLTTWNPRANGVIGVRVLSTDPATGSLDAGGDFTTIGGQIRPRFARF</sequence>
<comment type="caution">
    <text evidence="2">The sequence shown here is derived from an EMBL/GenBank/DDBJ whole genome shotgun (WGS) entry which is preliminary data.</text>
</comment>
<dbReference type="InterPro" id="IPR013431">
    <property type="entry name" value="Delta_60_rpt"/>
</dbReference>
<feature type="chain" id="PRO_5045512535" evidence="1">
    <location>
        <begin position="28"/>
        <end position="382"/>
    </location>
</feature>
<evidence type="ECO:0000313" key="2">
    <source>
        <dbReference type="EMBL" id="GID60626.1"/>
    </source>
</evidence>
<gene>
    <name evidence="2" type="ORF">Aco03nite_090300</name>
</gene>
<evidence type="ECO:0000313" key="3">
    <source>
        <dbReference type="Proteomes" id="UP000612282"/>
    </source>
</evidence>
<reference evidence="2 3" key="1">
    <citation type="submission" date="2021-01" db="EMBL/GenBank/DDBJ databases">
        <title>Whole genome shotgun sequence of Actinoplanes couchii NBRC 106145.</title>
        <authorList>
            <person name="Komaki H."/>
            <person name="Tamura T."/>
        </authorList>
    </citation>
    <scope>NUCLEOTIDE SEQUENCE [LARGE SCALE GENOMIC DNA]</scope>
    <source>
        <strain evidence="2 3">NBRC 106145</strain>
    </source>
</reference>
<dbReference type="EMBL" id="BOMG01000110">
    <property type="protein sequence ID" value="GID60626.1"/>
    <property type="molecule type" value="Genomic_DNA"/>
</dbReference>
<dbReference type="InterPro" id="IPR011047">
    <property type="entry name" value="Quinoprotein_ADH-like_sf"/>
</dbReference>
<keyword evidence="3" id="KW-1185">Reference proteome</keyword>
<organism evidence="2 3">
    <name type="scientific">Actinoplanes couchii</name>
    <dbReference type="NCBI Taxonomy" id="403638"/>
    <lineage>
        <taxon>Bacteria</taxon>
        <taxon>Bacillati</taxon>
        <taxon>Actinomycetota</taxon>
        <taxon>Actinomycetes</taxon>
        <taxon>Micromonosporales</taxon>
        <taxon>Micromonosporaceae</taxon>
        <taxon>Actinoplanes</taxon>
    </lineage>
</organism>
<accession>A0ABQ3XQ41</accession>
<feature type="signal peptide" evidence="1">
    <location>
        <begin position="1"/>
        <end position="27"/>
    </location>
</feature>
<dbReference type="RefSeq" id="WP_239145952.1">
    <property type="nucleotide sequence ID" value="NZ_BAAAQE010000014.1"/>
</dbReference>
<evidence type="ECO:0000256" key="1">
    <source>
        <dbReference type="SAM" id="SignalP"/>
    </source>
</evidence>
<dbReference type="InterPro" id="IPR015943">
    <property type="entry name" value="WD40/YVTN_repeat-like_dom_sf"/>
</dbReference>
<dbReference type="Pfam" id="PF17164">
    <property type="entry name" value="DUF5122"/>
    <property type="match status" value="1"/>
</dbReference>
<protein>
    <submittedName>
        <fullName evidence="2">Uncharacterized protein</fullName>
    </submittedName>
</protein>
<dbReference type="Proteomes" id="UP000612282">
    <property type="component" value="Unassembled WGS sequence"/>
</dbReference>
<proteinExistence type="predicted"/>
<keyword evidence="1" id="KW-0732">Signal</keyword>